<evidence type="ECO:0000313" key="2">
    <source>
        <dbReference type="EMBL" id="CEA04839.1"/>
    </source>
</evidence>
<dbReference type="EMBL" id="LM997413">
    <property type="protein sequence ID" value="CEA04839.1"/>
    <property type="molecule type" value="Genomic_DNA"/>
</dbReference>
<reference evidence="2" key="1">
    <citation type="submission" date="2014-07" db="EMBL/GenBank/DDBJ databases">
        <authorList>
            <person name="Urmite Genomes Urmite Genomes"/>
        </authorList>
    </citation>
    <scope>NUCLEOTIDE SEQUENCE</scope>
    <source>
        <strain evidence="2">12M76_air</strain>
    </source>
</reference>
<dbReference type="SUPFAM" id="SSF55874">
    <property type="entry name" value="ATPase domain of HSP90 chaperone/DNA topoisomerase II/histidine kinase"/>
    <property type="match status" value="1"/>
</dbReference>
<dbReference type="GO" id="GO:0000155">
    <property type="term" value="F:phosphorelay sensor kinase activity"/>
    <property type="evidence" value="ECO:0007669"/>
    <property type="project" value="TreeGrafter"/>
</dbReference>
<proteinExistence type="predicted"/>
<organism evidence="2">
    <name type="scientific">Pseudomonas saudimassiliensis</name>
    <dbReference type="NCBI Taxonomy" id="1461581"/>
    <lineage>
        <taxon>Bacteria</taxon>
        <taxon>Pseudomonadati</taxon>
        <taxon>Pseudomonadota</taxon>
        <taxon>Gammaproteobacteria</taxon>
        <taxon>Pseudomonadales</taxon>
        <taxon>Pseudomonadaceae</taxon>
        <taxon>Pseudomonas</taxon>
    </lineage>
</organism>
<dbReference type="PROSITE" id="PS50109">
    <property type="entry name" value="HIS_KIN"/>
    <property type="match status" value="1"/>
</dbReference>
<keyword evidence="2" id="KW-0418">Kinase</keyword>
<dbReference type="OrthoDB" id="9122109at2"/>
<dbReference type="GO" id="GO:0005886">
    <property type="term" value="C:plasma membrane"/>
    <property type="evidence" value="ECO:0007669"/>
    <property type="project" value="TreeGrafter"/>
</dbReference>
<dbReference type="PANTHER" id="PTHR45569">
    <property type="entry name" value="SENSOR PROTEIN KDPD"/>
    <property type="match status" value="1"/>
</dbReference>
<dbReference type="InterPro" id="IPR036890">
    <property type="entry name" value="HATPase_C_sf"/>
</dbReference>
<dbReference type="Pfam" id="PF02518">
    <property type="entry name" value="HATPase_c"/>
    <property type="match status" value="1"/>
</dbReference>
<dbReference type="InterPro" id="IPR052023">
    <property type="entry name" value="Histidine_kinase_KdpD"/>
</dbReference>
<feature type="domain" description="Histidine kinase" evidence="1">
    <location>
        <begin position="17"/>
        <end position="232"/>
    </location>
</feature>
<dbReference type="SMART" id="SM00387">
    <property type="entry name" value="HATPase_c"/>
    <property type="match status" value="1"/>
</dbReference>
<dbReference type="EMBL" id="LK391969">
    <property type="protein sequence ID" value="CEF26822.1"/>
    <property type="molecule type" value="Genomic_DNA"/>
</dbReference>
<gene>
    <name evidence="2" type="ORF">BN1049_01756</name>
</gene>
<evidence type="ECO:0000259" key="1">
    <source>
        <dbReference type="PROSITE" id="PS50109"/>
    </source>
</evidence>
<dbReference type="RefSeq" id="WP_044499401.1">
    <property type="nucleotide sequence ID" value="NZ_LK391969.1"/>
</dbReference>
<dbReference type="Gene3D" id="3.30.565.10">
    <property type="entry name" value="Histidine kinase-like ATPase, C-terminal domain"/>
    <property type="match status" value="1"/>
</dbReference>
<keyword evidence="2" id="KW-0808">Transferase</keyword>
<accession>A0A078MEZ1</accession>
<dbReference type="InterPro" id="IPR003594">
    <property type="entry name" value="HATPase_dom"/>
</dbReference>
<name>A0A078MEZ1_9PSED</name>
<sequence length="232" mass="25969">MKDDNHDGLDFSTVLASTVHDMKNSLALLMQSWTQWVERLPPELAESGERGVIEYESLRLNGMLMQMLGLYKLQLNALPLRPDWVEVDDLLQAQLARHSEILRARQITGSYSLDDPDLLHFMDEELVGSVIANVINNSIRYTRSAIHLHAAVIEEDQLLIAISDDGQGYPTDMLGRYSTGTRDADITQGSTGLGLYFGQCIARLHQRDGRHGYIELSNGGRLGGGEFRLYLP</sequence>
<dbReference type="AlphaFoldDB" id="A0A078MEZ1"/>
<dbReference type="PATRIC" id="fig|1461581.3.peg.1734"/>
<dbReference type="InterPro" id="IPR005467">
    <property type="entry name" value="His_kinase_dom"/>
</dbReference>
<dbReference type="PANTHER" id="PTHR45569:SF1">
    <property type="entry name" value="SENSOR PROTEIN KDPD"/>
    <property type="match status" value="1"/>
</dbReference>
<protein>
    <submittedName>
        <fullName evidence="2">Incomplete histidine kinase</fullName>
    </submittedName>
</protein>